<reference evidence="1" key="2">
    <citation type="submission" date="2025-09" db="UniProtKB">
        <authorList>
            <consortium name="Ensembl"/>
        </authorList>
    </citation>
    <scope>IDENTIFICATION</scope>
</reference>
<sequence>MVLSQLIGSLWDPNITACKKNEETVEVNFTTSPLGNRYMALIQHSTIIGFSQVSETEASGEAGCLSSCHLCWWPHGCWWQGSI</sequence>
<dbReference type="Proteomes" id="UP000233060">
    <property type="component" value="Unassembled WGS sequence"/>
</dbReference>
<organism evidence="1 2">
    <name type="scientific">Cercocebus atys</name>
    <name type="common">Sooty mangabey</name>
    <name type="synonym">Cercocebus torquatus atys</name>
    <dbReference type="NCBI Taxonomy" id="9531"/>
    <lineage>
        <taxon>Eukaryota</taxon>
        <taxon>Metazoa</taxon>
        <taxon>Chordata</taxon>
        <taxon>Craniata</taxon>
        <taxon>Vertebrata</taxon>
        <taxon>Euteleostomi</taxon>
        <taxon>Mammalia</taxon>
        <taxon>Eutheria</taxon>
        <taxon>Euarchontoglires</taxon>
        <taxon>Primates</taxon>
        <taxon>Haplorrhini</taxon>
        <taxon>Catarrhini</taxon>
        <taxon>Cercopithecidae</taxon>
        <taxon>Cercopithecinae</taxon>
        <taxon>Cercocebus</taxon>
    </lineage>
</organism>
<dbReference type="Ensembl" id="ENSCATT00000064010.1">
    <property type="protein sequence ID" value="ENSCATP00000039697.1"/>
    <property type="gene ID" value="ENSCATG00000042451.1"/>
</dbReference>
<evidence type="ECO:0000313" key="2">
    <source>
        <dbReference type="Proteomes" id="UP000233060"/>
    </source>
</evidence>
<keyword evidence="2" id="KW-1185">Reference proteome</keyword>
<dbReference type="Bgee" id="ENSCATG00000042451">
    <property type="expression patterns" value="Expressed in pituitary gland and 12 other cell types or tissues"/>
</dbReference>
<reference evidence="1" key="1">
    <citation type="submission" date="2025-08" db="UniProtKB">
        <authorList>
            <consortium name="Ensembl"/>
        </authorList>
    </citation>
    <scope>IDENTIFICATION</scope>
</reference>
<dbReference type="InterPro" id="IPR043046">
    <property type="entry name" value="IL17RA/B_FnIII-like_2_sf"/>
</dbReference>
<gene>
    <name evidence="1" type="primary">IL17RB</name>
</gene>
<dbReference type="AlphaFoldDB" id="A0A2K5NQD7"/>
<dbReference type="GeneTree" id="ENSGT00940000161145"/>
<protein>
    <submittedName>
        <fullName evidence="1">Interleukin 17 receptor B</fullName>
    </submittedName>
</protein>
<dbReference type="Gene3D" id="2.60.40.2150">
    <property type="entry name" value="Interleukin-17 receptor A/B, fibronectin-III-like domain 2"/>
    <property type="match status" value="1"/>
</dbReference>
<accession>A0A2K5NQD7</accession>
<evidence type="ECO:0000313" key="1">
    <source>
        <dbReference type="Ensembl" id="ENSCATP00000039697.1"/>
    </source>
</evidence>
<name>A0A2K5NQD7_CERAT</name>
<proteinExistence type="predicted"/>